<feature type="domain" description="Oligopeptidase A N-terminal" evidence="11">
    <location>
        <begin position="27"/>
        <end position="149"/>
    </location>
</feature>
<evidence type="ECO:0000259" key="11">
    <source>
        <dbReference type="Pfam" id="PF19310"/>
    </source>
</evidence>
<dbReference type="InterPro" id="IPR001567">
    <property type="entry name" value="Pept_M3A_M3B_dom"/>
</dbReference>
<comment type="cofactor">
    <cofactor evidence="9">
        <name>Zn(2+)</name>
        <dbReference type="ChEBI" id="CHEBI:29105"/>
    </cofactor>
    <text evidence="9">Binds 1 zinc ion.</text>
</comment>
<evidence type="ECO:0000256" key="8">
    <source>
        <dbReference type="ARBA" id="ARBA00026100"/>
    </source>
</evidence>
<keyword evidence="2 9" id="KW-0645">Protease</keyword>
<evidence type="ECO:0000256" key="6">
    <source>
        <dbReference type="ARBA" id="ARBA00023049"/>
    </source>
</evidence>
<dbReference type="EC" id="3.4.24.70" evidence="8"/>
<evidence type="ECO:0000313" key="12">
    <source>
        <dbReference type="EMBL" id="EPD12433.1"/>
    </source>
</evidence>
<evidence type="ECO:0000256" key="4">
    <source>
        <dbReference type="ARBA" id="ARBA00022801"/>
    </source>
</evidence>
<dbReference type="InterPro" id="IPR034005">
    <property type="entry name" value="M3A_DCP"/>
</dbReference>
<dbReference type="EMBL" id="ASHL01000010">
    <property type="protein sequence ID" value="EPD12433.1"/>
    <property type="molecule type" value="Genomic_DNA"/>
</dbReference>
<dbReference type="Pfam" id="PF19310">
    <property type="entry name" value="TOP_N"/>
    <property type="match status" value="1"/>
</dbReference>
<comment type="catalytic activity">
    <reaction evidence="7">
        <text>Hydrolysis of oligopeptides, with broad specificity. Gly or Ala commonly occur as P1 or P1' residues, but more distant residues are also important, as is shown by the fact that Z-Gly-Pro-Gly-|-Gly-Pro-Ala is cleaved, but not Z-(Gly)(5).</text>
        <dbReference type="EC" id="3.4.24.70"/>
    </reaction>
</comment>
<keyword evidence="5 9" id="KW-0862">Zinc</keyword>
<dbReference type="NCBIfam" id="NF008159">
    <property type="entry name" value="PRK10911.1"/>
    <property type="match status" value="1"/>
</dbReference>
<dbReference type="FunFam" id="3.40.390.10:FF:000009">
    <property type="entry name" value="Oligopeptidase A"/>
    <property type="match status" value="1"/>
</dbReference>
<keyword evidence="13" id="KW-1185">Reference proteome</keyword>
<dbReference type="Gene3D" id="1.10.1370.10">
    <property type="entry name" value="Neurolysin, domain 3"/>
    <property type="match status" value="1"/>
</dbReference>
<dbReference type="InterPro" id="IPR045666">
    <property type="entry name" value="OpdA_N"/>
</dbReference>
<keyword evidence="4 9" id="KW-0378">Hydrolase</keyword>
<evidence type="ECO:0000256" key="3">
    <source>
        <dbReference type="ARBA" id="ARBA00022723"/>
    </source>
</evidence>
<dbReference type="Proteomes" id="UP000015462">
    <property type="component" value="Unassembled WGS sequence"/>
</dbReference>
<evidence type="ECO:0000313" key="13">
    <source>
        <dbReference type="Proteomes" id="UP000015462"/>
    </source>
</evidence>
<dbReference type="PANTHER" id="PTHR43660:SF1">
    <property type="entry name" value="DIPEPTIDYL CARBOXYPEPTIDASE"/>
    <property type="match status" value="1"/>
</dbReference>
<dbReference type="Gene3D" id="1.20.1050.40">
    <property type="entry name" value="Endopeptidase. Chain P, domain 1"/>
    <property type="match status" value="1"/>
</dbReference>
<dbReference type="CDD" id="cd06456">
    <property type="entry name" value="M3A_DCP"/>
    <property type="match status" value="1"/>
</dbReference>
<evidence type="ECO:0000256" key="2">
    <source>
        <dbReference type="ARBA" id="ARBA00022670"/>
    </source>
</evidence>
<comment type="similarity">
    <text evidence="1 9">Belongs to the peptidase M3 family.</text>
</comment>
<evidence type="ECO:0000256" key="5">
    <source>
        <dbReference type="ARBA" id="ARBA00022833"/>
    </source>
</evidence>
<name>A0AB33YZP6_9GAMM</name>
<dbReference type="InterPro" id="IPR024077">
    <property type="entry name" value="Neurolysin/TOP_dom2"/>
</dbReference>
<dbReference type="InterPro" id="IPR024079">
    <property type="entry name" value="MetalloPept_cat_dom_sf"/>
</dbReference>
<accession>A0AB33YZP6</accession>
<evidence type="ECO:0000256" key="9">
    <source>
        <dbReference type="RuleBase" id="RU003435"/>
    </source>
</evidence>
<gene>
    <name evidence="12" type="ORF">L196_09944</name>
</gene>
<dbReference type="InterPro" id="IPR024080">
    <property type="entry name" value="Neurolysin/TOP_N"/>
</dbReference>
<dbReference type="GO" id="GO:0046872">
    <property type="term" value="F:metal ion binding"/>
    <property type="evidence" value="ECO:0007669"/>
    <property type="project" value="UniProtKB-UniRule"/>
</dbReference>
<dbReference type="PANTHER" id="PTHR43660">
    <property type="entry name" value="DIPEPTIDYL CARBOXYPEPTIDASE"/>
    <property type="match status" value="1"/>
</dbReference>
<feature type="domain" description="Peptidase M3A/M3B catalytic" evidence="10">
    <location>
        <begin position="223"/>
        <end position="676"/>
    </location>
</feature>
<dbReference type="GO" id="GO:0004222">
    <property type="term" value="F:metalloendopeptidase activity"/>
    <property type="evidence" value="ECO:0007669"/>
    <property type="project" value="UniProtKB-EC"/>
</dbReference>
<dbReference type="GO" id="GO:0006508">
    <property type="term" value="P:proteolysis"/>
    <property type="evidence" value="ECO:0007669"/>
    <property type="project" value="UniProtKB-KW"/>
</dbReference>
<dbReference type="InterPro" id="IPR045090">
    <property type="entry name" value="Pept_M3A_M3B"/>
</dbReference>
<dbReference type="AlphaFoldDB" id="A0AB33YZP6"/>
<dbReference type="Gene3D" id="3.40.390.10">
    <property type="entry name" value="Collagenase (Catalytic Domain)"/>
    <property type="match status" value="1"/>
</dbReference>
<evidence type="ECO:0000256" key="1">
    <source>
        <dbReference type="ARBA" id="ARBA00006040"/>
    </source>
</evidence>
<sequence>MTNPLLEEFELPHFSEITAADIEPAINEVLAKNKREIASLLEGGKEYSWENLVHPIELMDDYLNRVWSPVSHLNSVMNNDEWREAYSNCLPKLSEYSTEIGQNKELYLAYLSIKKGAEYKVLSTAQKKIIDNALRDFELSGVALPSDKKQRYMDISQQLSTLTNQFEENLMDATNDWSQLVTDEADLQGLPASAMDLLRQTAQQKDQDGWMLTLEFPCYMAMMTYADNRELRYAIHHAFVTRASDQGTGKESWDNSQLMKDIVGLRHEKAQLLGYKSYAHLSLATKMADKPEDVLTFLNQLADSSLPMAKKDYATLCDFAAKQGHKGAVESWDVAYYSEKLRQERYQFSQEEVKPYFPANRVLTGMFKVVEKLYGLNISEVKDVNTWHKDVQLFSITDEKGVHRGRFFIDLFARPHKRGGAWMDECVTRFKKKDGVQTPVAYLTCNFTPPIGEDPSLLTHGEVETLFHEFGHGLHHMLTQVDYLSVSGIHGVEWDAVELPSQFMENWCWQAEVMPLISGHYKTGEVLPQEIFEKMLAAKNFQSGMQMVRQIEFSIFDFRIHLEYDATNDSQIYDVLEQVRADVSVVKTPEFNRFPNSFSHIFAGGYAAGYYSYKWAEVLSSDAFSLFEEKGIFDEQTGRSFLHNILEKGGSDDALELFTAFRGRKPTIDALLKHSGIAA</sequence>
<keyword evidence="6 9" id="KW-0482">Metalloprotease</keyword>
<comment type="caution">
    <text evidence="12">The sequence shown here is derived from an EMBL/GenBank/DDBJ whole genome shotgun (WGS) entry which is preliminary data.</text>
</comment>
<dbReference type="GO" id="GO:0005829">
    <property type="term" value="C:cytosol"/>
    <property type="evidence" value="ECO:0007669"/>
    <property type="project" value="UniProtKB-ARBA"/>
</dbReference>
<protein>
    <recommendedName>
        <fullName evidence="8">oligopeptidase A</fullName>
        <ecNumber evidence="8">3.4.24.70</ecNumber>
    </recommendedName>
</protein>
<dbReference type="SUPFAM" id="SSF55486">
    <property type="entry name" value="Metalloproteases ('zincins'), catalytic domain"/>
    <property type="match status" value="1"/>
</dbReference>
<evidence type="ECO:0000256" key="7">
    <source>
        <dbReference type="ARBA" id="ARBA00024603"/>
    </source>
</evidence>
<organism evidence="12 13">
    <name type="scientific">Cycloclasticus pugetii</name>
    <dbReference type="NCBI Taxonomy" id="34068"/>
    <lineage>
        <taxon>Bacteria</taxon>
        <taxon>Pseudomonadati</taxon>
        <taxon>Pseudomonadota</taxon>
        <taxon>Gammaproteobacteria</taxon>
        <taxon>Thiotrichales</taxon>
        <taxon>Piscirickettsiaceae</taxon>
        <taxon>Cycloclasticus</taxon>
    </lineage>
</organism>
<keyword evidence="3 9" id="KW-0479">Metal-binding</keyword>
<reference evidence="12 13" key="1">
    <citation type="journal article" date="2013" name="Genome Announc.">
        <title>Genome Sequence of the Pyrene- and Fluoranthene-Degrading Bacterium Cycloclasticus sp. Strain PY97M.</title>
        <authorList>
            <person name="Cui Z."/>
            <person name="Xu G."/>
            <person name="Li Q."/>
            <person name="Gao W."/>
            <person name="Zheng L."/>
        </authorList>
    </citation>
    <scope>NUCLEOTIDE SEQUENCE [LARGE SCALE GENOMIC DNA]</scope>
    <source>
        <strain evidence="12 13">PY97M</strain>
    </source>
</reference>
<evidence type="ECO:0000259" key="10">
    <source>
        <dbReference type="Pfam" id="PF01432"/>
    </source>
</evidence>
<dbReference type="Pfam" id="PF01432">
    <property type="entry name" value="Peptidase_M3"/>
    <property type="match status" value="1"/>
</dbReference>
<proteinExistence type="inferred from homology"/>